<dbReference type="EMBL" id="PGOL01000797">
    <property type="protein sequence ID" value="PKI64682.1"/>
    <property type="molecule type" value="Genomic_DNA"/>
</dbReference>
<dbReference type="AlphaFoldDB" id="A0A2I0K826"/>
<name>A0A2I0K826_PUNGR</name>
<keyword evidence="2" id="KW-1185">Reference proteome</keyword>
<dbReference type="Proteomes" id="UP000233551">
    <property type="component" value="Unassembled WGS sequence"/>
</dbReference>
<sequence length="195" mass="21912">MSNSLSESYKSFVDTMLYEMTHITLEDIKASLNSKELQKKMTSYRWSDGEGLIAGGKSIEKGSHCISKSRHAPSITKNLISLGSLYALGYKYMGQGGTLKVSKGALVVMKRVLRYELYVLQGKASTMTTFERSTPKEKYLGDLDLDKVDECRSLRSINKSSKFIFNRVITFDKPILVEQYKNSSRRTGGETCEEG</sequence>
<organism evidence="1 2">
    <name type="scientific">Punica granatum</name>
    <name type="common">Pomegranate</name>
    <dbReference type="NCBI Taxonomy" id="22663"/>
    <lineage>
        <taxon>Eukaryota</taxon>
        <taxon>Viridiplantae</taxon>
        <taxon>Streptophyta</taxon>
        <taxon>Embryophyta</taxon>
        <taxon>Tracheophyta</taxon>
        <taxon>Spermatophyta</taxon>
        <taxon>Magnoliopsida</taxon>
        <taxon>eudicotyledons</taxon>
        <taxon>Gunneridae</taxon>
        <taxon>Pentapetalae</taxon>
        <taxon>rosids</taxon>
        <taxon>malvids</taxon>
        <taxon>Myrtales</taxon>
        <taxon>Lythraceae</taxon>
        <taxon>Punica</taxon>
    </lineage>
</organism>
<reference evidence="1 2" key="1">
    <citation type="submission" date="2017-11" db="EMBL/GenBank/DDBJ databases">
        <title>De-novo sequencing of pomegranate (Punica granatum L.) genome.</title>
        <authorList>
            <person name="Akparov Z."/>
            <person name="Amiraslanov A."/>
            <person name="Hajiyeva S."/>
            <person name="Abbasov M."/>
            <person name="Kaur K."/>
            <person name="Hamwieh A."/>
            <person name="Solovyev V."/>
            <person name="Salamov A."/>
            <person name="Braich B."/>
            <person name="Kosarev P."/>
            <person name="Mahmoud A."/>
            <person name="Hajiyev E."/>
            <person name="Babayeva S."/>
            <person name="Izzatullayeva V."/>
            <person name="Mammadov A."/>
            <person name="Mammadov A."/>
            <person name="Sharifova S."/>
            <person name="Ojaghi J."/>
            <person name="Eynullazada K."/>
            <person name="Bayramov B."/>
            <person name="Abdulazimova A."/>
            <person name="Shahmuradov I."/>
        </authorList>
    </citation>
    <scope>NUCLEOTIDE SEQUENCE [LARGE SCALE GENOMIC DNA]</scope>
    <source>
        <strain evidence="2">cv. AG2017</strain>
        <tissue evidence="1">Leaf</tissue>
    </source>
</reference>
<accession>A0A2I0K826</accession>
<evidence type="ECO:0000313" key="1">
    <source>
        <dbReference type="EMBL" id="PKI64682.1"/>
    </source>
</evidence>
<proteinExistence type="predicted"/>
<evidence type="ECO:0000313" key="2">
    <source>
        <dbReference type="Proteomes" id="UP000233551"/>
    </source>
</evidence>
<comment type="caution">
    <text evidence="1">The sequence shown here is derived from an EMBL/GenBank/DDBJ whole genome shotgun (WGS) entry which is preliminary data.</text>
</comment>
<gene>
    <name evidence="1" type="ORF">CRG98_014898</name>
</gene>
<protein>
    <submittedName>
        <fullName evidence="1">Uncharacterized protein</fullName>
    </submittedName>
</protein>